<dbReference type="CDD" id="cd00030">
    <property type="entry name" value="C2"/>
    <property type="match status" value="1"/>
</dbReference>
<feature type="region of interest" description="Disordered" evidence="4">
    <location>
        <begin position="1"/>
        <end position="67"/>
    </location>
</feature>
<dbReference type="Gene3D" id="2.30.29.30">
    <property type="entry name" value="Pleckstrin-homology domain (PH domain)/Phosphotyrosine-binding domain (PTB)"/>
    <property type="match status" value="1"/>
</dbReference>
<dbReference type="Pfam" id="PF12796">
    <property type="entry name" value="Ank_2"/>
    <property type="match status" value="2"/>
</dbReference>
<dbReference type="VEuPathDB" id="FungiDB:H257_02701"/>
<dbReference type="SMART" id="SM00233">
    <property type="entry name" value="PH"/>
    <property type="match status" value="1"/>
</dbReference>
<feature type="domain" description="WW" evidence="7">
    <location>
        <begin position="973"/>
        <end position="1000"/>
    </location>
</feature>
<sequence length="1436" mass="156373">MQHGGRGALDDDSASRMSESSSPPPSVSSSSRETRTADTTYHPPISIDPHDDAEAGSPTDDDMNRCDGDEGGLVLKSCLQEKGTRTGGFFHRLVGGKQHKYQVGNAAIVGNLNSIPVDTSTKEEARPPLTRVTSDVLEDIPLHEDHGGASATIPPTRSSHIDHTSPHSSFIAPEVVIHDSPSKPSTTATIGDNPHITKASYRHPILHKQQPSSSPSSVGDPTTHPTTGGGSSHKEEPQPLLVLLTIVSASGLLKVHKFGVQAPYLEMKVSSDDSSPFRTVECKKGGTEAVWNQTFTRRLQSLDDSLYVAAKASTTVIGELVVSFRTLDLSPSLTNHTLQLTRGKAAEPVGHICMQCRILDSTASTPTTSPTPAPVAPLPQQQSVALPMPSCVDKPVEPKVSVAKVKYNDVGSDTGLWDAAIRHGALMFKIPYHESSGAAPKRKWVALQDLPKKGLCITWTDPQHSVESTSSQHLLPLHDVVEVKTGIKTLAFRKQHAAQGKANTFFHEDVCFSLISASRSLDLAAASKEEATLWVASLRRMLQHQTTTPTSTSCSIVGGGGRLRTSAKIMQDFKTSATRDKSTHAMWMQDLFRYAKGQQLSEIAHFLMDGCPVDLLEPQTGDTILFLACRAGHVALLELCLKWGAKNDPHPTFGDTALQIAVKASQPECVRQLLSIAAKSDMDTEIVNHVDHANQAPLHVAASQGDVVCLQLLLHHGADICVVQANGHTPLHCAVLGGHESCVAYILDVGGDAIINTGDCHGNTPLHCAVTLGHEGLVKLLLESAADVTLLNNEHLTPYKLARRNPKSRAIQALLAIYEPEPPPTPSKEQPRNLWQSTPHSQSARLQVRDAIIKQKSQMLSSPAKSLSARSASEGEFDGYTSSSSATSCSVGTLSSSSISTSGPSSFCFQDYRHQPAASQYYHHSHNTQPHHLSTHHQVPTTAQPQLHQHHHVGVPPSQQYPAYAAYDWSHDWEVKYTSEGHAYYVDLYTGVSQWDAPPALQGYDPYISHTPYDQQLPAVPAAYDSTSQYIRPQVETEAVFHHHNNTIGSSHVVPPPPAVYTSTPTLPVYPPLATSSATSSPSASPRSKTSFSERRKLEGLSIEPLKVVTTLPDQGLNLKLDKVNDDGDMFQKSRSRSPKGKSKTVKVLDIKRANNIVMTLSDFEFHTQFNTITQAIVDMDDQALTLEKVRCLKGLFPTDDEKDSLLARQADKGEFGKAEKFMMACLDVDDINIRADCFLFKLKFAKTMSQLQTRVQLVITICQVILDTPGLCRLLHQMLDDKKQKVIWEDDKYTQLLDAGQMSGDIPLGQLNKLRRIESVPDISCLLRSELQDVLDSLINGCRACQNLLSQVKCNRLKAAEALPSGSTRTLMGIPAAAEFERFIKASVGDINDATDEFRQAKAWENKLVSEFGVVLEDFSPLEILCAVKQLLLAA</sequence>
<evidence type="ECO:0000256" key="3">
    <source>
        <dbReference type="PROSITE-ProRule" id="PRU00023"/>
    </source>
</evidence>
<dbReference type="InterPro" id="IPR042201">
    <property type="entry name" value="FH2_Formin_sf"/>
</dbReference>
<dbReference type="OrthoDB" id="1668162at2759"/>
<dbReference type="InterPro" id="IPR001202">
    <property type="entry name" value="WW_dom"/>
</dbReference>
<feature type="region of interest" description="Disordered" evidence="4">
    <location>
        <begin position="142"/>
        <end position="167"/>
    </location>
</feature>
<proteinExistence type="predicted"/>
<feature type="compositionally biased region" description="Polar residues" evidence="4">
    <location>
        <begin position="833"/>
        <end position="845"/>
    </location>
</feature>
<feature type="domain" description="PH" evidence="5">
    <location>
        <begin position="419"/>
        <end position="543"/>
    </location>
</feature>
<dbReference type="InterPro" id="IPR035892">
    <property type="entry name" value="C2_domain_sf"/>
</dbReference>
<dbReference type="InterPro" id="IPR000008">
    <property type="entry name" value="C2_dom"/>
</dbReference>
<organism evidence="9">
    <name type="scientific">Aphanomyces astaci</name>
    <name type="common">Crayfish plague agent</name>
    <dbReference type="NCBI Taxonomy" id="112090"/>
    <lineage>
        <taxon>Eukaryota</taxon>
        <taxon>Sar</taxon>
        <taxon>Stramenopiles</taxon>
        <taxon>Oomycota</taxon>
        <taxon>Saprolegniomycetes</taxon>
        <taxon>Saprolegniales</taxon>
        <taxon>Verrucalvaceae</taxon>
        <taxon>Aphanomyces</taxon>
    </lineage>
</organism>
<dbReference type="PROSITE" id="PS50003">
    <property type="entry name" value="PH_DOMAIN"/>
    <property type="match status" value="1"/>
</dbReference>
<feature type="compositionally biased region" description="Low complexity" evidence="4">
    <location>
        <begin position="1072"/>
        <end position="1091"/>
    </location>
</feature>
<evidence type="ECO:0000259" key="8">
    <source>
        <dbReference type="PROSITE" id="PS51444"/>
    </source>
</evidence>
<dbReference type="EMBL" id="KI913117">
    <property type="protein sequence ID" value="ETV86280.1"/>
    <property type="molecule type" value="Genomic_DNA"/>
</dbReference>
<gene>
    <name evidence="9" type="ORF">H257_02701</name>
</gene>
<name>W4H2N0_APHAT</name>
<evidence type="ECO:0000256" key="4">
    <source>
        <dbReference type="SAM" id="MobiDB-lite"/>
    </source>
</evidence>
<dbReference type="InterPro" id="IPR002110">
    <property type="entry name" value="Ankyrin_rpt"/>
</dbReference>
<dbReference type="Pfam" id="PF02181">
    <property type="entry name" value="FH2"/>
    <property type="match status" value="1"/>
</dbReference>
<evidence type="ECO:0000256" key="1">
    <source>
        <dbReference type="ARBA" id="ARBA00022737"/>
    </source>
</evidence>
<dbReference type="InterPro" id="IPR036770">
    <property type="entry name" value="Ankyrin_rpt-contain_sf"/>
</dbReference>
<feature type="compositionally biased region" description="Low complexity" evidence="4">
    <location>
        <begin position="15"/>
        <end position="31"/>
    </location>
</feature>
<evidence type="ECO:0000259" key="7">
    <source>
        <dbReference type="PROSITE" id="PS50020"/>
    </source>
</evidence>
<dbReference type="Gene3D" id="2.60.40.150">
    <property type="entry name" value="C2 domain"/>
    <property type="match status" value="1"/>
</dbReference>
<feature type="repeat" description="ANK" evidence="3">
    <location>
        <begin position="761"/>
        <end position="793"/>
    </location>
</feature>
<dbReference type="SUPFAM" id="SSF50729">
    <property type="entry name" value="PH domain-like"/>
    <property type="match status" value="1"/>
</dbReference>
<feature type="domain" description="C2" evidence="6">
    <location>
        <begin position="221"/>
        <end position="342"/>
    </location>
</feature>
<feature type="region of interest" description="Disordered" evidence="4">
    <location>
        <begin position="207"/>
        <end position="235"/>
    </location>
</feature>
<keyword evidence="1" id="KW-0677">Repeat</keyword>
<keyword evidence="2 3" id="KW-0040">ANK repeat</keyword>
<dbReference type="PROSITE" id="PS50020">
    <property type="entry name" value="WW_DOMAIN_2"/>
    <property type="match status" value="1"/>
</dbReference>
<dbReference type="Pfam" id="PF00168">
    <property type="entry name" value="C2"/>
    <property type="match status" value="1"/>
</dbReference>
<dbReference type="InterPro" id="IPR001849">
    <property type="entry name" value="PH_domain"/>
</dbReference>
<dbReference type="GeneID" id="20804697"/>
<dbReference type="Pfam" id="PF00397">
    <property type="entry name" value="WW"/>
    <property type="match status" value="1"/>
</dbReference>
<dbReference type="Gene3D" id="1.20.58.2220">
    <property type="entry name" value="Formin, FH2 domain"/>
    <property type="match status" value="1"/>
</dbReference>
<feature type="region of interest" description="Disordered" evidence="4">
    <location>
        <begin position="1072"/>
        <end position="1096"/>
    </location>
</feature>
<dbReference type="PANTHER" id="PTHR24203:SF45">
    <property type="entry name" value="ANKYRIN REPEAT DOMAIN 6"/>
    <property type="match status" value="1"/>
</dbReference>
<accession>W4H2N0</accession>
<dbReference type="PROSITE" id="PS50004">
    <property type="entry name" value="C2"/>
    <property type="match status" value="1"/>
</dbReference>
<dbReference type="PANTHER" id="PTHR24203">
    <property type="entry name" value="ANKYRIN REPEAT FAMILY PROTEIN"/>
    <property type="match status" value="1"/>
</dbReference>
<dbReference type="RefSeq" id="XP_009824752.1">
    <property type="nucleotide sequence ID" value="XM_009826450.1"/>
</dbReference>
<dbReference type="PROSITE" id="PS50088">
    <property type="entry name" value="ANK_REPEAT"/>
    <property type="match status" value="3"/>
</dbReference>
<evidence type="ECO:0000259" key="5">
    <source>
        <dbReference type="PROSITE" id="PS50003"/>
    </source>
</evidence>
<dbReference type="InterPro" id="IPR011993">
    <property type="entry name" value="PH-like_dom_sf"/>
</dbReference>
<dbReference type="SUPFAM" id="SSF51045">
    <property type="entry name" value="WW domain"/>
    <property type="match status" value="1"/>
</dbReference>
<feature type="repeat" description="ANK" evidence="3">
    <location>
        <begin position="693"/>
        <end position="725"/>
    </location>
</feature>
<dbReference type="CDD" id="cd00201">
    <property type="entry name" value="WW"/>
    <property type="match status" value="1"/>
</dbReference>
<dbReference type="PROSITE" id="PS51444">
    <property type="entry name" value="FH2"/>
    <property type="match status" value="1"/>
</dbReference>
<dbReference type="InterPro" id="IPR036020">
    <property type="entry name" value="WW_dom_sf"/>
</dbReference>
<dbReference type="SMART" id="SM00239">
    <property type="entry name" value="C2"/>
    <property type="match status" value="1"/>
</dbReference>
<dbReference type="PROSITE" id="PS50297">
    <property type="entry name" value="ANK_REP_REGION"/>
    <property type="match status" value="3"/>
</dbReference>
<protein>
    <recommendedName>
        <fullName evidence="10">WW domain-containing protein</fullName>
    </recommendedName>
</protein>
<reference evidence="9" key="1">
    <citation type="submission" date="2013-12" db="EMBL/GenBank/DDBJ databases">
        <title>The Genome Sequence of Aphanomyces astaci APO3.</title>
        <authorList>
            <consortium name="The Broad Institute Genomics Platform"/>
            <person name="Russ C."/>
            <person name="Tyler B."/>
            <person name="van West P."/>
            <person name="Dieguez-Uribeondo J."/>
            <person name="Young S.K."/>
            <person name="Zeng Q."/>
            <person name="Gargeya S."/>
            <person name="Fitzgerald M."/>
            <person name="Abouelleil A."/>
            <person name="Alvarado L."/>
            <person name="Chapman S.B."/>
            <person name="Gainer-Dewar J."/>
            <person name="Goldberg J."/>
            <person name="Griggs A."/>
            <person name="Gujja S."/>
            <person name="Hansen M."/>
            <person name="Howarth C."/>
            <person name="Imamovic A."/>
            <person name="Ireland A."/>
            <person name="Larimer J."/>
            <person name="McCowan C."/>
            <person name="Murphy C."/>
            <person name="Pearson M."/>
            <person name="Poon T.W."/>
            <person name="Priest M."/>
            <person name="Roberts A."/>
            <person name="Saif S."/>
            <person name="Shea T."/>
            <person name="Sykes S."/>
            <person name="Wortman J."/>
            <person name="Nusbaum C."/>
            <person name="Birren B."/>
        </authorList>
    </citation>
    <scope>NUCLEOTIDE SEQUENCE [LARGE SCALE GENOMIC DNA]</scope>
    <source>
        <strain evidence="9">APO3</strain>
    </source>
</reference>
<dbReference type="SUPFAM" id="SSF48403">
    <property type="entry name" value="Ankyrin repeat"/>
    <property type="match status" value="1"/>
</dbReference>
<dbReference type="STRING" id="112090.W4H2N0"/>
<dbReference type="SMART" id="SM00248">
    <property type="entry name" value="ANK"/>
    <property type="match status" value="5"/>
</dbReference>
<evidence type="ECO:0000256" key="2">
    <source>
        <dbReference type="ARBA" id="ARBA00023043"/>
    </source>
</evidence>
<dbReference type="Gene3D" id="1.25.40.20">
    <property type="entry name" value="Ankyrin repeat-containing domain"/>
    <property type="match status" value="1"/>
</dbReference>
<feature type="region of interest" description="Disordered" evidence="4">
    <location>
        <begin position="819"/>
        <end position="845"/>
    </location>
</feature>
<dbReference type="SUPFAM" id="SSF49562">
    <property type="entry name" value="C2 domain (Calcium/lipid-binding domain, CaLB)"/>
    <property type="match status" value="1"/>
</dbReference>
<dbReference type="SUPFAM" id="SSF101447">
    <property type="entry name" value="Formin homology 2 domain (FH2 domain)"/>
    <property type="match status" value="1"/>
</dbReference>
<feature type="repeat" description="ANK" evidence="3">
    <location>
        <begin position="726"/>
        <end position="758"/>
    </location>
</feature>
<evidence type="ECO:0000313" key="9">
    <source>
        <dbReference type="EMBL" id="ETV86280.1"/>
    </source>
</evidence>
<evidence type="ECO:0008006" key="10">
    <source>
        <dbReference type="Google" id="ProtNLM"/>
    </source>
</evidence>
<dbReference type="Gene3D" id="2.20.70.10">
    <property type="match status" value="1"/>
</dbReference>
<feature type="domain" description="FH2" evidence="8">
    <location>
        <begin position="1085"/>
        <end position="1436"/>
    </location>
</feature>
<dbReference type="InterPro" id="IPR015425">
    <property type="entry name" value="FH2_Formin"/>
</dbReference>
<evidence type="ECO:0000259" key="6">
    <source>
        <dbReference type="PROSITE" id="PS50004"/>
    </source>
</evidence>